<dbReference type="AlphaFoldDB" id="A0A8J2BSF2"/>
<dbReference type="EMBL" id="CAJNOB010000060">
    <property type="protein sequence ID" value="CAF0704285.1"/>
    <property type="molecule type" value="Genomic_DNA"/>
</dbReference>
<evidence type="ECO:0008006" key="3">
    <source>
        <dbReference type="Google" id="ProtNLM"/>
    </source>
</evidence>
<evidence type="ECO:0000313" key="2">
    <source>
        <dbReference type="Proteomes" id="UP000663859"/>
    </source>
</evidence>
<protein>
    <recommendedName>
        <fullName evidence="3">Lipoprotein</fullName>
    </recommendedName>
</protein>
<evidence type="ECO:0000313" key="1">
    <source>
        <dbReference type="EMBL" id="CAF0704285.1"/>
    </source>
</evidence>
<accession>A0A8J2BSF2</accession>
<name>A0A8J2BSF2_9BACT</name>
<comment type="caution">
    <text evidence="1">The sequence shown here is derived from an EMBL/GenBank/DDBJ whole genome shotgun (WGS) entry which is preliminary data.</text>
</comment>
<reference evidence="1" key="1">
    <citation type="submission" date="2021-02" db="EMBL/GenBank/DDBJ databases">
        <authorList>
            <person name="Cremers G."/>
            <person name="Picone N."/>
        </authorList>
    </citation>
    <scope>NUCLEOTIDE SEQUENCE</scope>
    <source>
        <strain evidence="1">PQ17</strain>
    </source>
</reference>
<gene>
    <name evidence="1" type="ORF">MPNT_630003</name>
</gene>
<organism evidence="1 2">
    <name type="scientific">Candidatus Methylacidithermus pantelleriae</name>
    <dbReference type="NCBI Taxonomy" id="2744239"/>
    <lineage>
        <taxon>Bacteria</taxon>
        <taxon>Pseudomonadati</taxon>
        <taxon>Verrucomicrobiota</taxon>
        <taxon>Methylacidiphilae</taxon>
        <taxon>Methylacidiphilales</taxon>
        <taxon>Methylacidiphilaceae</taxon>
        <taxon>Candidatus Methylacidithermus</taxon>
    </lineage>
</organism>
<dbReference type="Proteomes" id="UP000663859">
    <property type="component" value="Unassembled WGS sequence"/>
</dbReference>
<proteinExistence type="predicted"/>
<dbReference type="PROSITE" id="PS51257">
    <property type="entry name" value="PROKAR_LIPOPROTEIN"/>
    <property type="match status" value="1"/>
</dbReference>
<keyword evidence="2" id="KW-1185">Reference proteome</keyword>
<sequence length="125" mass="13686">MESPKPRVCLTLLISVLVFFACACTSPSLPGRYLGHWKDLDGSDVSAELVLTPDGRAFMNLQSRSVSGGIRATSWEARYRVEGSRIVVGSEGTTYAILLRKGKEIVDPNHLSGGKPILFEKREGY</sequence>